<comment type="caution">
    <text evidence="3">The sequence shown here is derived from an EMBL/GenBank/DDBJ whole genome shotgun (WGS) entry which is preliminary data.</text>
</comment>
<evidence type="ECO:0000313" key="4">
    <source>
        <dbReference type="Proteomes" id="UP001212152"/>
    </source>
</evidence>
<feature type="compositionally biased region" description="Polar residues" evidence="1">
    <location>
        <begin position="41"/>
        <end position="50"/>
    </location>
</feature>
<keyword evidence="4" id="KW-1185">Reference proteome</keyword>
<name>A0AAD5XM21_9FUNG</name>
<protein>
    <submittedName>
        <fullName evidence="3">Uncharacterized protein</fullName>
    </submittedName>
</protein>
<accession>A0AAD5XM21</accession>
<proteinExistence type="predicted"/>
<evidence type="ECO:0000313" key="3">
    <source>
        <dbReference type="EMBL" id="KAJ3176616.1"/>
    </source>
</evidence>
<evidence type="ECO:0000256" key="2">
    <source>
        <dbReference type="SAM" id="SignalP"/>
    </source>
</evidence>
<feature type="signal peptide" evidence="2">
    <location>
        <begin position="1"/>
        <end position="19"/>
    </location>
</feature>
<evidence type="ECO:0000256" key="1">
    <source>
        <dbReference type="SAM" id="MobiDB-lite"/>
    </source>
</evidence>
<feature type="compositionally biased region" description="Basic and acidic residues" evidence="1">
    <location>
        <begin position="61"/>
        <end position="73"/>
    </location>
</feature>
<dbReference type="Proteomes" id="UP001212152">
    <property type="component" value="Unassembled WGS sequence"/>
</dbReference>
<reference evidence="3" key="1">
    <citation type="submission" date="2020-05" db="EMBL/GenBank/DDBJ databases">
        <title>Phylogenomic resolution of chytrid fungi.</title>
        <authorList>
            <person name="Stajich J.E."/>
            <person name="Amses K."/>
            <person name="Simmons R."/>
            <person name="Seto K."/>
            <person name="Myers J."/>
            <person name="Bonds A."/>
            <person name="Quandt C.A."/>
            <person name="Barry K."/>
            <person name="Liu P."/>
            <person name="Grigoriev I."/>
            <person name="Longcore J.E."/>
            <person name="James T.Y."/>
        </authorList>
    </citation>
    <scope>NUCLEOTIDE SEQUENCE</scope>
    <source>
        <strain evidence="3">JEL0379</strain>
    </source>
</reference>
<keyword evidence="2" id="KW-0732">Signal</keyword>
<dbReference type="AlphaFoldDB" id="A0AAD5XM21"/>
<gene>
    <name evidence="3" type="ORF">HDU87_004944</name>
</gene>
<sequence length="84" mass="8703">MAGPTAPLVAAATALSVLAVLYTTSRNKDSSGRLTGLAGLSATNGTSMHSGLNVRPVSYRRTRESATPDEQSKAAELAVHWAFS</sequence>
<organism evidence="3 4">
    <name type="scientific">Geranomyces variabilis</name>
    <dbReference type="NCBI Taxonomy" id="109894"/>
    <lineage>
        <taxon>Eukaryota</taxon>
        <taxon>Fungi</taxon>
        <taxon>Fungi incertae sedis</taxon>
        <taxon>Chytridiomycota</taxon>
        <taxon>Chytridiomycota incertae sedis</taxon>
        <taxon>Chytridiomycetes</taxon>
        <taxon>Spizellomycetales</taxon>
        <taxon>Powellomycetaceae</taxon>
        <taxon>Geranomyces</taxon>
    </lineage>
</organism>
<dbReference type="EMBL" id="JADGJQ010000039">
    <property type="protein sequence ID" value="KAJ3176616.1"/>
    <property type="molecule type" value="Genomic_DNA"/>
</dbReference>
<feature type="chain" id="PRO_5042006328" evidence="2">
    <location>
        <begin position="20"/>
        <end position="84"/>
    </location>
</feature>
<feature type="region of interest" description="Disordered" evidence="1">
    <location>
        <begin position="40"/>
        <end position="84"/>
    </location>
</feature>